<dbReference type="Gene3D" id="2.60.450.10">
    <property type="entry name" value="Lipopolysaccharide (LPS) transport protein A like domain"/>
    <property type="match status" value="1"/>
</dbReference>
<dbReference type="OrthoDB" id="8589410at2"/>
<evidence type="ECO:0000256" key="2">
    <source>
        <dbReference type="ARBA" id="ARBA00022519"/>
    </source>
</evidence>
<name>A0A1H7P297_9PROT</name>
<evidence type="ECO:0000256" key="5">
    <source>
        <dbReference type="ARBA" id="ARBA00023136"/>
    </source>
</evidence>
<keyword evidence="3" id="KW-0812">Transmembrane</keyword>
<dbReference type="InterPro" id="IPR026265">
    <property type="entry name" value="LptC"/>
</dbReference>
<proteinExistence type="predicted"/>
<gene>
    <name evidence="6" type="ORF">SAMN05216387_10831</name>
</gene>
<dbReference type="RefSeq" id="WP_090828957.1">
    <property type="nucleotide sequence ID" value="NZ_FOBH01000008.1"/>
</dbReference>
<dbReference type="GO" id="GO:0005886">
    <property type="term" value="C:plasma membrane"/>
    <property type="evidence" value="ECO:0007669"/>
    <property type="project" value="InterPro"/>
</dbReference>
<dbReference type="EMBL" id="FOBH01000008">
    <property type="protein sequence ID" value="SEL29932.1"/>
    <property type="molecule type" value="Genomic_DNA"/>
</dbReference>
<dbReference type="InterPro" id="IPR010664">
    <property type="entry name" value="LipoPS_assembly_LptC-rel"/>
</dbReference>
<dbReference type="AlphaFoldDB" id="A0A1H7P297"/>
<dbReference type="PANTHER" id="PTHR37481">
    <property type="entry name" value="LIPOPOLYSACCHARIDE EXPORT SYSTEM PROTEIN LPTC"/>
    <property type="match status" value="1"/>
</dbReference>
<dbReference type="Proteomes" id="UP000198620">
    <property type="component" value="Unassembled WGS sequence"/>
</dbReference>
<organism evidence="6 7">
    <name type="scientific">Nitrosovibrio tenuis</name>
    <dbReference type="NCBI Taxonomy" id="1233"/>
    <lineage>
        <taxon>Bacteria</taxon>
        <taxon>Pseudomonadati</taxon>
        <taxon>Pseudomonadota</taxon>
        <taxon>Betaproteobacteria</taxon>
        <taxon>Nitrosomonadales</taxon>
        <taxon>Nitrosomonadaceae</taxon>
        <taxon>Nitrosovibrio</taxon>
    </lineage>
</organism>
<keyword evidence="1" id="KW-1003">Cell membrane</keyword>
<dbReference type="GO" id="GO:0015221">
    <property type="term" value="F:lipopolysaccharide transmembrane transporter activity"/>
    <property type="evidence" value="ECO:0007669"/>
    <property type="project" value="InterPro"/>
</dbReference>
<evidence type="ECO:0000256" key="3">
    <source>
        <dbReference type="ARBA" id="ARBA00022692"/>
    </source>
</evidence>
<keyword evidence="4" id="KW-1133">Transmembrane helix</keyword>
<evidence type="ECO:0000256" key="4">
    <source>
        <dbReference type="ARBA" id="ARBA00022989"/>
    </source>
</evidence>
<protein>
    <submittedName>
        <fullName evidence="6">Lipopolysaccharide export system protein LptC</fullName>
    </submittedName>
</protein>
<sequence length="191" mass="21278">MIRRLIITFPLVLLALLVLAAPFWLNPSLRTPSPSQEGGLGRMPDYVAENFSSVEMDSDGIARHMLLAKRMVHYPDDDTTDLEQPYFIETEPGKPAVQITSDHAKLSSNNENIYLTGNVMLLRNAGKGRAETSLTTSLLHLVPKDDIAKTDKPVVITEPYAVIRAVGMEMNNRSNVTQLLSQVKVLHNKKR</sequence>
<dbReference type="InterPro" id="IPR052363">
    <property type="entry name" value="LPS_export_LptC"/>
</dbReference>
<dbReference type="Pfam" id="PF06835">
    <property type="entry name" value="LptC"/>
    <property type="match status" value="1"/>
</dbReference>
<dbReference type="GO" id="GO:0030288">
    <property type="term" value="C:outer membrane-bounded periplasmic space"/>
    <property type="evidence" value="ECO:0007669"/>
    <property type="project" value="TreeGrafter"/>
</dbReference>
<dbReference type="NCBIfam" id="TIGR04409">
    <property type="entry name" value="LptC_YrbK"/>
    <property type="match status" value="1"/>
</dbReference>
<dbReference type="STRING" id="1233.SAMN05216387_10831"/>
<keyword evidence="5" id="KW-0472">Membrane</keyword>
<accession>A0A1H7P297</accession>
<dbReference type="GO" id="GO:0017089">
    <property type="term" value="F:glycolipid transfer activity"/>
    <property type="evidence" value="ECO:0007669"/>
    <property type="project" value="TreeGrafter"/>
</dbReference>
<evidence type="ECO:0000313" key="7">
    <source>
        <dbReference type="Proteomes" id="UP000198620"/>
    </source>
</evidence>
<evidence type="ECO:0000313" key="6">
    <source>
        <dbReference type="EMBL" id="SEL29932.1"/>
    </source>
</evidence>
<keyword evidence="2" id="KW-0997">Cell inner membrane</keyword>
<keyword evidence="7" id="KW-1185">Reference proteome</keyword>
<evidence type="ECO:0000256" key="1">
    <source>
        <dbReference type="ARBA" id="ARBA00022475"/>
    </source>
</evidence>
<dbReference type="PANTHER" id="PTHR37481:SF1">
    <property type="entry name" value="LIPOPOLYSACCHARIDE EXPORT SYSTEM PROTEIN LPTC"/>
    <property type="match status" value="1"/>
</dbReference>
<reference evidence="6 7" key="1">
    <citation type="submission" date="2016-10" db="EMBL/GenBank/DDBJ databases">
        <authorList>
            <person name="de Groot N.N."/>
        </authorList>
    </citation>
    <scope>NUCLEOTIDE SEQUENCE [LARGE SCALE GENOMIC DNA]</scope>
    <source>
        <strain evidence="6 7">Nv1</strain>
    </source>
</reference>